<dbReference type="RefSeq" id="WP_262989758.1">
    <property type="nucleotide sequence ID" value="NZ_JAOTEN010000001.1"/>
</dbReference>
<protein>
    <submittedName>
        <fullName evidence="1">DUF6266 family protein</fullName>
    </submittedName>
</protein>
<keyword evidence="2" id="KW-1185">Reference proteome</keyword>
<organism evidence="1 2">
    <name type="scientific">Chryseobacterium gilvum</name>
    <dbReference type="NCBI Taxonomy" id="2976534"/>
    <lineage>
        <taxon>Bacteria</taxon>
        <taxon>Pseudomonadati</taxon>
        <taxon>Bacteroidota</taxon>
        <taxon>Flavobacteriia</taxon>
        <taxon>Flavobacteriales</taxon>
        <taxon>Weeksellaceae</taxon>
        <taxon>Chryseobacterium group</taxon>
        <taxon>Chryseobacterium</taxon>
    </lineage>
</organism>
<dbReference type="InterPro" id="IPR046233">
    <property type="entry name" value="DUF6266"/>
</dbReference>
<gene>
    <name evidence="1" type="ORF">N0B16_05670</name>
</gene>
<sequence length="213" mass="23192">MARITKGILGGFSGKVGTIVGANWRGQDIIRSTPKPSSRPPSEKQQLQQNKFKLVISFLQPLNSIQKRYFGSGSGSKSRVNMAVSYTLNEALQVVGDLPQLVYNKVLITRGDLAGFQNVTATAQAAQAIVLNWEDNFVQGNANATDKVNAVCYCEELGTFEVFESLGDRSFLTAAFTLPTYYSGKAVQVWAYFNNTAETLACNSPYLGTLTVL</sequence>
<name>A0ABT2VWC5_9FLAO</name>
<reference evidence="2" key="1">
    <citation type="submission" date="2023-07" db="EMBL/GenBank/DDBJ databases">
        <title>Chryseobacterium sp. GMJ5 Genome sequencing and assembly.</title>
        <authorList>
            <person name="Jung Y."/>
        </authorList>
    </citation>
    <scope>NUCLEOTIDE SEQUENCE [LARGE SCALE GENOMIC DNA]</scope>
    <source>
        <strain evidence="2">GMJ5</strain>
    </source>
</reference>
<dbReference type="Pfam" id="PF19781">
    <property type="entry name" value="DUF6266"/>
    <property type="match status" value="1"/>
</dbReference>
<evidence type="ECO:0000313" key="2">
    <source>
        <dbReference type="Proteomes" id="UP001208114"/>
    </source>
</evidence>
<proteinExistence type="predicted"/>
<dbReference type="Proteomes" id="UP001208114">
    <property type="component" value="Unassembled WGS sequence"/>
</dbReference>
<evidence type="ECO:0000313" key="1">
    <source>
        <dbReference type="EMBL" id="MCU7613919.1"/>
    </source>
</evidence>
<accession>A0ABT2VWC5</accession>
<comment type="caution">
    <text evidence="1">The sequence shown here is derived from an EMBL/GenBank/DDBJ whole genome shotgun (WGS) entry which is preliminary data.</text>
</comment>
<dbReference type="EMBL" id="JAOTEN010000001">
    <property type="protein sequence ID" value="MCU7613919.1"/>
    <property type="molecule type" value="Genomic_DNA"/>
</dbReference>